<organism evidence="2 3">
    <name type="scientific">Sphingomonas kaistensis</name>
    <dbReference type="NCBI Taxonomy" id="298708"/>
    <lineage>
        <taxon>Bacteria</taxon>
        <taxon>Pseudomonadati</taxon>
        <taxon>Pseudomonadota</taxon>
        <taxon>Alphaproteobacteria</taxon>
        <taxon>Sphingomonadales</taxon>
        <taxon>Sphingomonadaceae</taxon>
        <taxon>Sphingomonas</taxon>
    </lineage>
</organism>
<proteinExistence type="predicted"/>
<evidence type="ECO:0000259" key="1">
    <source>
        <dbReference type="Pfam" id="PF03372"/>
    </source>
</evidence>
<dbReference type="GO" id="GO:0004519">
    <property type="term" value="F:endonuclease activity"/>
    <property type="evidence" value="ECO:0007669"/>
    <property type="project" value="UniProtKB-KW"/>
</dbReference>
<dbReference type="Gene3D" id="3.60.10.10">
    <property type="entry name" value="Endonuclease/exonuclease/phosphatase"/>
    <property type="match status" value="1"/>
</dbReference>
<accession>A0ABZ2FYZ0</accession>
<dbReference type="InterPro" id="IPR036691">
    <property type="entry name" value="Endo/exonu/phosph_ase_sf"/>
</dbReference>
<keyword evidence="2" id="KW-0378">Hydrolase</keyword>
<dbReference type="SUPFAM" id="SSF56219">
    <property type="entry name" value="DNase I-like"/>
    <property type="match status" value="1"/>
</dbReference>
<keyword evidence="3" id="KW-1185">Reference proteome</keyword>
<protein>
    <submittedName>
        <fullName evidence="2">Endonuclease/exonuclease/phosphatase family protein</fullName>
    </submittedName>
</protein>
<sequence>MREITGQTSLTLATYNMRKAVGLDRRRDPDRILAVLEEVGADIIALQEADRRTGGRASAVPHELWEGHGHWLPVPLGVRNRRALDRLPTVGARVDEWLKVDTRNIGWHGNAILVRPDVGVLDVAALELPTLEPRGAVLVELLVRDRPIRIIGLHLDLSGLWRRRQLKAICEAVKARPQAMPTVMMGDTNEWRATAACLRDLEHDYHVVAPGPSFHARRPMAVLDRLFVDCSLRVEASGVHVSDLAQVASDHLPVWARIAW</sequence>
<evidence type="ECO:0000313" key="3">
    <source>
        <dbReference type="Proteomes" id="UP001382935"/>
    </source>
</evidence>
<reference evidence="2 3" key="1">
    <citation type="submission" date="2024-02" db="EMBL/GenBank/DDBJ databases">
        <title>Full genome sequence of Sphingomonas kaistensis.</title>
        <authorList>
            <person name="Poletto B.L."/>
            <person name="Silva G."/>
            <person name="Galante D."/>
            <person name="Campos K.R."/>
            <person name="Santos M.B.N."/>
            <person name="Sacchi C.T."/>
        </authorList>
    </citation>
    <scope>NUCLEOTIDE SEQUENCE [LARGE SCALE GENOMIC DNA]</scope>
    <source>
        <strain evidence="2 3">MA4R</strain>
    </source>
</reference>
<dbReference type="InterPro" id="IPR051916">
    <property type="entry name" value="GPI-anchor_lipid_remodeler"/>
</dbReference>
<gene>
    <name evidence="2" type="ORF">V6R86_03850</name>
</gene>
<keyword evidence="2" id="KW-0255">Endonuclease</keyword>
<dbReference type="EMBL" id="CP145607">
    <property type="protein sequence ID" value="WWM69845.1"/>
    <property type="molecule type" value="Genomic_DNA"/>
</dbReference>
<dbReference type="RefSeq" id="WP_338502270.1">
    <property type="nucleotide sequence ID" value="NZ_CP145607.1"/>
</dbReference>
<evidence type="ECO:0000313" key="2">
    <source>
        <dbReference type="EMBL" id="WWM69845.1"/>
    </source>
</evidence>
<dbReference type="Pfam" id="PF03372">
    <property type="entry name" value="Exo_endo_phos"/>
    <property type="match status" value="1"/>
</dbReference>
<name>A0ABZ2FYZ0_9SPHN</name>
<dbReference type="InterPro" id="IPR005135">
    <property type="entry name" value="Endo/exonuclease/phosphatase"/>
</dbReference>
<keyword evidence="2" id="KW-0540">Nuclease</keyword>
<dbReference type="Proteomes" id="UP001382935">
    <property type="component" value="Chromosome"/>
</dbReference>
<feature type="domain" description="Endonuclease/exonuclease/phosphatase" evidence="1">
    <location>
        <begin position="13"/>
        <end position="251"/>
    </location>
</feature>
<dbReference type="PANTHER" id="PTHR14859:SF15">
    <property type="entry name" value="ENDONUCLEASE_EXONUCLEASE_PHOSPHATASE DOMAIN-CONTAINING PROTEIN"/>
    <property type="match status" value="1"/>
</dbReference>
<dbReference type="PANTHER" id="PTHR14859">
    <property type="entry name" value="CALCOFLUOR WHITE HYPERSENSITIVE PROTEIN PRECURSOR"/>
    <property type="match status" value="1"/>
</dbReference>